<evidence type="ECO:0000256" key="3">
    <source>
        <dbReference type="ARBA" id="ARBA00022679"/>
    </source>
</evidence>
<dbReference type="GO" id="GO:0016020">
    <property type="term" value="C:membrane"/>
    <property type="evidence" value="ECO:0007669"/>
    <property type="project" value="UniProtKB-SubCell"/>
</dbReference>
<evidence type="ECO:0000256" key="5">
    <source>
        <dbReference type="ARBA" id="ARBA00022989"/>
    </source>
</evidence>
<dbReference type="PANTHER" id="PTHR30576">
    <property type="entry name" value="COLANIC BIOSYNTHESIS UDP-GLUCOSE LIPID CARRIER TRANSFERASE"/>
    <property type="match status" value="1"/>
</dbReference>
<sequence>MVGIQGLLARLVDVILIVAGALVASHIRFEDLQQSRLDGAFITFSAAFALVSFPAFGLYDSWRGRSILRQVGQLALAWLVVQVCGLVLMFSLHRTDFISRLWFVYWMAITGGALMVSRLATHTVLRRVRHAGMNLCNVAVVGFGAHCDLVVRKAAAALASGFRLSAIFAVRDAGVSRAAVPIFDDLLKFAEYVRSHSVREIWLALPLSEEATILLFVNEFRNDLVNIRFVPDVRSVALFDGGMIDLIGAPAINLMASPLPDRALIQKEIFDRAFAALALFGLSPVLVLIAIAVKLSSRGPVLFTQYRKGADGRVFKIYKFRSMRVHAERTGVVTQATKDDQRITRLGRFLRRTSLDELPQFFNVLRGEMSVVGPRPHAIEHDELYQKVVNGYIHRYRIKPGITGWAQVNGFRGETDLVEKMQARVEHDLYYLHNWSFALDMRIVVATIAKGFTHHNAY</sequence>
<protein>
    <submittedName>
        <fullName evidence="9">Sugar transferase</fullName>
    </submittedName>
</protein>
<dbReference type="InterPro" id="IPR017473">
    <property type="entry name" value="Undecaprenyl-P_gluc_Ptfrase"/>
</dbReference>
<feature type="transmembrane region" description="Helical" evidence="7">
    <location>
        <begin position="7"/>
        <end position="27"/>
    </location>
</feature>
<dbReference type="InterPro" id="IPR017475">
    <property type="entry name" value="EPS_sugar_tfrase"/>
</dbReference>
<dbReference type="Pfam" id="PF13727">
    <property type="entry name" value="CoA_binding_3"/>
    <property type="match status" value="1"/>
</dbReference>
<keyword evidence="3 9" id="KW-0808">Transferase</keyword>
<dbReference type="InterPro" id="IPR003362">
    <property type="entry name" value="Bact_transf"/>
</dbReference>
<dbReference type="RefSeq" id="WP_035925797.1">
    <property type="nucleotide sequence ID" value="NZ_CADFFX010000021.1"/>
</dbReference>
<feature type="transmembrane region" description="Helical" evidence="7">
    <location>
        <begin position="71"/>
        <end position="90"/>
    </location>
</feature>
<dbReference type="NCBIfam" id="TIGR03023">
    <property type="entry name" value="WcaJ_sugtrans"/>
    <property type="match status" value="1"/>
</dbReference>
<gene>
    <name evidence="9" type="ORF">BG61_08150</name>
</gene>
<feature type="transmembrane region" description="Helical" evidence="7">
    <location>
        <begin position="39"/>
        <end position="59"/>
    </location>
</feature>
<evidence type="ECO:0000256" key="6">
    <source>
        <dbReference type="ARBA" id="ARBA00023136"/>
    </source>
</evidence>
<name>A0A069PPB8_9BURK</name>
<dbReference type="Gene3D" id="3.40.50.720">
    <property type="entry name" value="NAD(P)-binding Rossmann-like Domain"/>
    <property type="match status" value="1"/>
</dbReference>
<comment type="similarity">
    <text evidence="2">Belongs to the bacterial sugar transferase family.</text>
</comment>
<evidence type="ECO:0000313" key="9">
    <source>
        <dbReference type="EMBL" id="KDR42543.1"/>
    </source>
</evidence>
<dbReference type="GO" id="GO:0089702">
    <property type="term" value="F:undecaprenyl-phosphate glucose phosphotransferase activity"/>
    <property type="evidence" value="ECO:0007669"/>
    <property type="project" value="TreeGrafter"/>
</dbReference>
<dbReference type="Pfam" id="PF02397">
    <property type="entry name" value="Bac_transf"/>
    <property type="match status" value="1"/>
</dbReference>
<comment type="caution">
    <text evidence="9">The sequence shown here is derived from an EMBL/GenBank/DDBJ whole genome shotgun (WGS) entry which is preliminary data.</text>
</comment>
<keyword evidence="10" id="KW-1185">Reference proteome</keyword>
<accession>A0A069PPB8</accession>
<feature type="domain" description="Bacterial sugar transferase" evidence="8">
    <location>
        <begin position="267"/>
        <end position="451"/>
    </location>
</feature>
<dbReference type="AlphaFoldDB" id="A0A069PPB8"/>
<dbReference type="GO" id="GO:0009242">
    <property type="term" value="P:colanic acid biosynthetic process"/>
    <property type="evidence" value="ECO:0007669"/>
    <property type="project" value="TreeGrafter"/>
</dbReference>
<evidence type="ECO:0000256" key="1">
    <source>
        <dbReference type="ARBA" id="ARBA00004141"/>
    </source>
</evidence>
<keyword evidence="6 7" id="KW-0472">Membrane</keyword>
<evidence type="ECO:0000256" key="7">
    <source>
        <dbReference type="SAM" id="Phobius"/>
    </source>
</evidence>
<dbReference type="STRING" id="60547.GCA_000751215_00696"/>
<dbReference type="PANTHER" id="PTHR30576:SF21">
    <property type="entry name" value="UDP-GLUCOSE:UNDECAPRENYL-PHOSPHATE GLUCOSE-1-PHOSPHATE TRANSFERASE"/>
    <property type="match status" value="1"/>
</dbReference>
<feature type="transmembrane region" description="Helical" evidence="7">
    <location>
        <begin position="102"/>
        <end position="120"/>
    </location>
</feature>
<feature type="transmembrane region" description="Helical" evidence="7">
    <location>
        <begin position="273"/>
        <end position="293"/>
    </location>
</feature>
<organism evidence="9 10">
    <name type="scientific">Caballeronia glathei</name>
    <dbReference type="NCBI Taxonomy" id="60547"/>
    <lineage>
        <taxon>Bacteria</taxon>
        <taxon>Pseudomonadati</taxon>
        <taxon>Pseudomonadota</taxon>
        <taxon>Betaproteobacteria</taxon>
        <taxon>Burkholderiales</taxon>
        <taxon>Burkholderiaceae</taxon>
        <taxon>Caballeronia</taxon>
    </lineage>
</organism>
<dbReference type="Proteomes" id="UP000027466">
    <property type="component" value="Unassembled WGS sequence"/>
</dbReference>
<dbReference type="EMBL" id="JFHC01000015">
    <property type="protein sequence ID" value="KDR42543.1"/>
    <property type="molecule type" value="Genomic_DNA"/>
</dbReference>
<comment type="subcellular location">
    <subcellularLocation>
        <location evidence="1">Membrane</location>
        <topology evidence="1">Multi-pass membrane protein</topology>
    </subcellularLocation>
</comment>
<dbReference type="NCBIfam" id="TIGR03025">
    <property type="entry name" value="EPS_sugtrans"/>
    <property type="match status" value="1"/>
</dbReference>
<evidence type="ECO:0000259" key="8">
    <source>
        <dbReference type="Pfam" id="PF02397"/>
    </source>
</evidence>
<keyword evidence="5 7" id="KW-1133">Transmembrane helix</keyword>
<evidence type="ECO:0000256" key="4">
    <source>
        <dbReference type="ARBA" id="ARBA00022692"/>
    </source>
</evidence>
<evidence type="ECO:0000313" key="10">
    <source>
        <dbReference type="Proteomes" id="UP000027466"/>
    </source>
</evidence>
<keyword evidence="4 7" id="KW-0812">Transmembrane</keyword>
<reference evidence="9 10" key="1">
    <citation type="submission" date="2014-03" db="EMBL/GenBank/DDBJ databases">
        <title>Draft Genome Sequences of Four Burkholderia Strains.</title>
        <authorList>
            <person name="Liu X.Y."/>
            <person name="Li C.X."/>
            <person name="Xu J.H."/>
        </authorList>
    </citation>
    <scope>NUCLEOTIDE SEQUENCE [LARGE SCALE GENOMIC DNA]</scope>
    <source>
        <strain evidence="9 10">DSM 50014</strain>
    </source>
</reference>
<proteinExistence type="inferred from homology"/>
<evidence type="ECO:0000256" key="2">
    <source>
        <dbReference type="ARBA" id="ARBA00006464"/>
    </source>
</evidence>